<dbReference type="Proteomes" id="UP001271007">
    <property type="component" value="Unassembled WGS sequence"/>
</dbReference>
<dbReference type="InterPro" id="IPR044053">
    <property type="entry name" value="AsaB-like"/>
</dbReference>
<name>A0AAJ0D753_9PEZI</name>
<comment type="caution">
    <text evidence="3">The sequence shown here is derived from an EMBL/GenBank/DDBJ whole genome shotgun (WGS) entry which is preliminary data.</text>
</comment>
<dbReference type="PANTHER" id="PTHR34598:SF3">
    <property type="entry name" value="OXIDOREDUCTASE AN1597"/>
    <property type="match status" value="1"/>
</dbReference>
<proteinExistence type="inferred from homology"/>
<accession>A0AAJ0D753</accession>
<protein>
    <recommendedName>
        <fullName evidence="5">GA4 desaturase</fullName>
    </recommendedName>
</protein>
<keyword evidence="4" id="KW-1185">Reference proteome</keyword>
<reference evidence="3" key="1">
    <citation type="submission" date="2023-04" db="EMBL/GenBank/DDBJ databases">
        <title>Black Yeasts Isolated from many extreme environments.</title>
        <authorList>
            <person name="Coleine C."/>
            <person name="Stajich J.E."/>
            <person name="Selbmann L."/>
        </authorList>
    </citation>
    <scope>NUCLEOTIDE SEQUENCE</scope>
    <source>
        <strain evidence="3">CCFEE 5312</strain>
    </source>
</reference>
<dbReference type="NCBIfam" id="NF041278">
    <property type="entry name" value="CmcJ_NvfI_EfuI"/>
    <property type="match status" value="1"/>
</dbReference>
<evidence type="ECO:0000256" key="1">
    <source>
        <dbReference type="ARBA" id="ARBA00023002"/>
    </source>
</evidence>
<dbReference type="AlphaFoldDB" id="A0AAJ0D753"/>
<dbReference type="GO" id="GO:0016491">
    <property type="term" value="F:oxidoreductase activity"/>
    <property type="evidence" value="ECO:0007669"/>
    <property type="project" value="UniProtKB-KW"/>
</dbReference>
<evidence type="ECO:0000256" key="2">
    <source>
        <dbReference type="ARBA" id="ARBA00023604"/>
    </source>
</evidence>
<organism evidence="3 4">
    <name type="scientific">Extremus antarcticus</name>
    <dbReference type="NCBI Taxonomy" id="702011"/>
    <lineage>
        <taxon>Eukaryota</taxon>
        <taxon>Fungi</taxon>
        <taxon>Dikarya</taxon>
        <taxon>Ascomycota</taxon>
        <taxon>Pezizomycotina</taxon>
        <taxon>Dothideomycetes</taxon>
        <taxon>Dothideomycetidae</taxon>
        <taxon>Mycosphaerellales</taxon>
        <taxon>Extremaceae</taxon>
        <taxon>Extremus</taxon>
    </lineage>
</organism>
<evidence type="ECO:0000313" key="4">
    <source>
        <dbReference type="Proteomes" id="UP001271007"/>
    </source>
</evidence>
<keyword evidence="1" id="KW-0560">Oxidoreductase</keyword>
<evidence type="ECO:0000313" key="3">
    <source>
        <dbReference type="EMBL" id="KAK3047903.1"/>
    </source>
</evidence>
<sequence length="324" mass="36364">MGGPVRATVRYNVPDLSVKPEDRGLFSGPAHSHGEDVEVDLYDPSTSPEIIQGPEGLDVQGFTYIKHQSALNEDEWLEGSNVEDIYVSEVQGLVRQVTGAKKVVVNHLGIRKRLAANNNDPTFYRKKGDTHDDAVKKLTEQDRPWVNGRQDAGLEPARFAHCDYTLRGLKRTARYCRKDISAAAQEALHAEDEGLGPKRYAAYSVWRPIKPVKRDPLAVADWRTTDPATMQPIEYRATSNVLESGEYMLEQLTQTPQAKDSRQRWYCKTDQEPDDVLILKFADTATERDPKMSALCAHCSPVVHGVADDAEPRMSVEARVMAFW</sequence>
<comment type="similarity">
    <text evidence="2">Belongs to the asaB hydroxylase/desaturase family.</text>
</comment>
<evidence type="ECO:0008006" key="5">
    <source>
        <dbReference type="Google" id="ProtNLM"/>
    </source>
</evidence>
<gene>
    <name evidence="3" type="ORF">LTR09_010728</name>
</gene>
<dbReference type="PANTHER" id="PTHR34598">
    <property type="entry name" value="BLL6449 PROTEIN"/>
    <property type="match status" value="1"/>
</dbReference>
<dbReference type="EMBL" id="JAWDJX010000055">
    <property type="protein sequence ID" value="KAK3047903.1"/>
    <property type="molecule type" value="Genomic_DNA"/>
</dbReference>